<name>A0A291LAC7_9CAUD</name>
<dbReference type="EMBL" id="MF805809">
    <property type="protein sequence ID" value="ATI15804.1"/>
    <property type="molecule type" value="Genomic_DNA"/>
</dbReference>
<dbReference type="Proteomes" id="UP000230824">
    <property type="component" value="Segment"/>
</dbReference>
<reference evidence="1 2" key="1">
    <citation type="submission" date="2017-09" db="EMBL/GenBank/DDBJ databases">
        <title>Phage vB_EcoM_PHB05 against multidrug-resistant shiga toxin-producing Escherichia.</title>
        <authorList>
            <person name="Chen Y."/>
            <person name="Song J."/>
            <person name="Wu B."/>
        </authorList>
    </citation>
    <scope>NUCLEOTIDE SEQUENCE [LARGE SCALE GENOMIC DNA]</scope>
    <source>
        <strain evidence="1">Wastewater</strain>
    </source>
</reference>
<organism evidence="1 2">
    <name type="scientific">Escherichia phage vB_EcoM_PHB05</name>
    <dbReference type="NCBI Taxonomy" id="2041347"/>
    <lineage>
        <taxon>Viruses</taxon>
        <taxon>Duplodnaviria</taxon>
        <taxon>Heunggongvirae</taxon>
        <taxon>Uroviricota</taxon>
        <taxon>Caudoviricetes</taxon>
        <taxon>Stephanstirmvirinae</taxon>
        <taxon>Justusliebigvirus</taxon>
        <taxon>Justusliebigvirus PHB05</taxon>
    </lineage>
</organism>
<keyword evidence="2" id="KW-1185">Reference proteome</keyword>
<accession>A0A291LAC7</accession>
<dbReference type="KEGG" id="vg:62611774"/>
<dbReference type="RefSeq" id="YP_009984430.1">
    <property type="nucleotide sequence ID" value="NC_052652.1"/>
</dbReference>
<evidence type="ECO:0000313" key="2">
    <source>
        <dbReference type="Proteomes" id="UP000230824"/>
    </source>
</evidence>
<evidence type="ECO:0000313" key="1">
    <source>
        <dbReference type="EMBL" id="ATI15804.1"/>
    </source>
</evidence>
<protein>
    <submittedName>
        <fullName evidence="1">Uncharacterized protein</fullName>
    </submittedName>
</protein>
<dbReference type="GeneID" id="62611774"/>
<proteinExistence type="predicted"/>
<sequence length="65" mass="7580">MMLDQLINAPRVTVSPKTFASLLEDAREVYNFTEEELPVPVEKGSRWLFYEGIIFTEGNNWKETK</sequence>